<dbReference type="EMBL" id="GHBP01000590">
    <property type="protein sequence ID" value="NDJ92384.1"/>
    <property type="molecule type" value="Transcribed_RNA"/>
</dbReference>
<dbReference type="PANTHER" id="PTHR14091:SF0">
    <property type="entry name" value="PERIODIC TRYPTOPHAN PROTEIN 1 HOMOLOG"/>
    <property type="match status" value="1"/>
</dbReference>
<dbReference type="InterPro" id="IPR036322">
    <property type="entry name" value="WD40_repeat_dom_sf"/>
</dbReference>
<dbReference type="GO" id="GO:0006364">
    <property type="term" value="P:rRNA processing"/>
    <property type="evidence" value="ECO:0007669"/>
    <property type="project" value="InterPro"/>
</dbReference>
<dbReference type="Gene3D" id="2.130.10.10">
    <property type="entry name" value="YVTN repeat-like/Quinoprotein amine dehydrogenase"/>
    <property type="match status" value="1"/>
</dbReference>
<evidence type="ECO:0000313" key="1">
    <source>
        <dbReference type="EMBL" id="NDJ92384.1"/>
    </source>
</evidence>
<dbReference type="GO" id="GO:0005634">
    <property type="term" value="C:nucleus"/>
    <property type="evidence" value="ECO:0007669"/>
    <property type="project" value="TreeGrafter"/>
</dbReference>
<dbReference type="PANTHER" id="PTHR14091">
    <property type="entry name" value="PERIODIC TRYPTOPHAN PROTEIN 1"/>
    <property type="match status" value="1"/>
</dbReference>
<reference evidence="1" key="1">
    <citation type="submission" date="2018-11" db="EMBL/GenBank/DDBJ databases">
        <title>Henneguya salminicola genome and transcriptome.</title>
        <authorList>
            <person name="Yahalomi D."/>
            <person name="Atkinson S.D."/>
            <person name="Neuhof M."/>
            <person name="Chang E.S."/>
            <person name="Philippe H."/>
            <person name="Cartwright P."/>
            <person name="Bartholomew J.L."/>
            <person name="Huchon D."/>
        </authorList>
    </citation>
    <scope>NUCLEOTIDE SEQUENCE</scope>
    <source>
        <strain evidence="1">Hz1</strain>
        <tissue evidence="1">Whole</tissue>
    </source>
</reference>
<dbReference type="SUPFAM" id="SSF50978">
    <property type="entry name" value="WD40 repeat-like"/>
    <property type="match status" value="1"/>
</dbReference>
<proteinExistence type="predicted"/>
<name>A0A6G3MEH3_HENSL</name>
<dbReference type="InterPro" id="IPR001680">
    <property type="entry name" value="WD40_rpt"/>
</dbReference>
<dbReference type="SMART" id="SM00320">
    <property type="entry name" value="WD40"/>
    <property type="match status" value="2"/>
</dbReference>
<accession>A0A6G3MEH3</accession>
<protein>
    <submittedName>
        <fullName evidence="1">Periodic tryptophan protein 1 homolog (Trinotate prediction)</fullName>
    </submittedName>
</protein>
<dbReference type="InterPro" id="IPR044285">
    <property type="entry name" value="PWP1"/>
</dbReference>
<dbReference type="AlphaFoldDB" id="A0A6G3MEH3"/>
<dbReference type="InterPro" id="IPR015943">
    <property type="entry name" value="WD40/YVTN_repeat-like_dom_sf"/>
</dbReference>
<organism evidence="1">
    <name type="scientific">Henneguya salminicola</name>
    <name type="common">Myxosporean</name>
    <dbReference type="NCBI Taxonomy" id="69463"/>
    <lineage>
        <taxon>Eukaryota</taxon>
        <taxon>Metazoa</taxon>
        <taxon>Cnidaria</taxon>
        <taxon>Myxozoa</taxon>
        <taxon>Myxosporea</taxon>
        <taxon>Bivalvulida</taxon>
        <taxon>Platysporina</taxon>
        <taxon>Myxobolidae</taxon>
        <taxon>Henneguya</taxon>
    </lineage>
</organism>
<sequence length="111" mass="12956">MIVVTKTFKIKYHLQSCIQYKLKNRAESICWDLHNNFTFFVGGENGEISHFDMRNSEPVFSWKAHEEAICELSSIFGIKNCLVTCSEDNSIKAWNISQQPTNYIYKKKLKV</sequence>